<dbReference type="EMBL" id="QMIE01000002">
    <property type="protein sequence ID" value="TVM19247.1"/>
    <property type="molecule type" value="Genomic_DNA"/>
</dbReference>
<keyword evidence="4" id="KW-1185">Reference proteome</keyword>
<name>A0A7M3MIF8_9BACT</name>
<reference evidence="3 4" key="1">
    <citation type="submission" date="2018-06" db="EMBL/GenBank/DDBJ databases">
        <title>Complete genome of Desulfovibrio indonesiensis P37SLT.</title>
        <authorList>
            <person name="Crispim J.S."/>
            <person name="Vidigal P.M.P."/>
            <person name="Silva L.C.F."/>
            <person name="Laguardia C.N."/>
            <person name="Araujo L.C."/>
            <person name="Dias R.S."/>
            <person name="Sousa M.P."/>
            <person name="Paula S.O."/>
            <person name="Silva C."/>
        </authorList>
    </citation>
    <scope>NUCLEOTIDE SEQUENCE [LARGE SCALE GENOMIC DNA]</scope>
    <source>
        <strain evidence="3 4">P37SLT</strain>
    </source>
</reference>
<dbReference type="NCBIfam" id="NF038011">
    <property type="entry name" value="PelF"/>
    <property type="match status" value="1"/>
</dbReference>
<dbReference type="AlphaFoldDB" id="A0A7M3MIF8"/>
<dbReference type="Pfam" id="PF11997">
    <property type="entry name" value="DUF3492"/>
    <property type="match status" value="1"/>
</dbReference>
<organism evidence="3 4">
    <name type="scientific">Oceanidesulfovibrio indonesiensis</name>
    <dbReference type="NCBI Taxonomy" id="54767"/>
    <lineage>
        <taxon>Bacteria</taxon>
        <taxon>Pseudomonadati</taxon>
        <taxon>Thermodesulfobacteriota</taxon>
        <taxon>Desulfovibrionia</taxon>
        <taxon>Desulfovibrionales</taxon>
        <taxon>Desulfovibrionaceae</taxon>
        <taxon>Oceanidesulfovibrio</taxon>
    </lineage>
</organism>
<dbReference type="RefSeq" id="WP_144301605.1">
    <property type="nucleotide sequence ID" value="NZ_QMIE01000002.1"/>
</dbReference>
<evidence type="ECO:0000259" key="1">
    <source>
        <dbReference type="Pfam" id="PF00534"/>
    </source>
</evidence>
<proteinExistence type="predicted"/>
<evidence type="ECO:0000259" key="2">
    <source>
        <dbReference type="Pfam" id="PF11997"/>
    </source>
</evidence>
<dbReference type="PANTHER" id="PTHR12526:SF608">
    <property type="entry name" value="PELF"/>
    <property type="match status" value="1"/>
</dbReference>
<keyword evidence="3" id="KW-0808">Transferase</keyword>
<evidence type="ECO:0000313" key="3">
    <source>
        <dbReference type="EMBL" id="TVM19247.1"/>
    </source>
</evidence>
<dbReference type="Proteomes" id="UP000448292">
    <property type="component" value="Unassembled WGS sequence"/>
</dbReference>
<comment type="caution">
    <text evidence="3">The sequence shown here is derived from an EMBL/GenBank/DDBJ whole genome shotgun (WGS) entry which is preliminary data.</text>
</comment>
<dbReference type="InterPro" id="IPR022622">
    <property type="entry name" value="DUF3492"/>
</dbReference>
<protein>
    <submittedName>
        <fullName evidence="3">Group 1 glycosyl transferase</fullName>
    </submittedName>
</protein>
<feature type="domain" description="DUF3492" evidence="2">
    <location>
        <begin position="4"/>
        <end position="275"/>
    </location>
</feature>
<dbReference type="InterPro" id="IPR001296">
    <property type="entry name" value="Glyco_trans_1"/>
</dbReference>
<dbReference type="SUPFAM" id="SSF53756">
    <property type="entry name" value="UDP-Glycosyltransferase/glycogen phosphorylase"/>
    <property type="match status" value="1"/>
</dbReference>
<sequence>MTHDVCFILEGTYPFVSGGVSSWVHSLVKALPEINFTALCIMPSREQRLEVKYVLPRNFRDYEVFYLHDPGEGENGGGKKLTADAMPALRRLHEGLGNGGLSAFENVVRLFRSGGMSIQELMHGKKAWDLLLSQYGIDSSDDSFIDYFWTYRISHLPLFRVLQANLPDARVYHSLSTGYAGVLGAIAHIVTERPFLLTEHGIYFKERRIEIAQADWIFSQKSRHARPERDLNRLHGLWMRIFQSFSLISYHYAERIFTLFEGNRETEIADGADPDKIEVLPNAIAPERFYNMRGKKGGIAGKDPLVIGFVGRIVPIKDLKTFIRAIKIVAMRLGRIEVRIMGPTDEDPSYAIACRELVRELGLQDVVRFLGKVDVKDHYPELDLLVLTSMSEAQPLVLLEAPCAGIPCVATDVGACRELLEGRNTEDRALGPSGMISRPADPIDTARCIAGILGDPELWEAMSEAGRKRVVRYYSAHDLYERYETVYREHMARETQEV</sequence>
<accession>A0A7M3MIF8</accession>
<gene>
    <name evidence="3" type="ORF">DPQ33_02490</name>
</gene>
<feature type="domain" description="Glycosyl transferase family 1" evidence="1">
    <location>
        <begin position="302"/>
        <end position="469"/>
    </location>
</feature>
<dbReference type="PANTHER" id="PTHR12526">
    <property type="entry name" value="GLYCOSYLTRANSFERASE"/>
    <property type="match status" value="1"/>
</dbReference>
<dbReference type="Pfam" id="PF00534">
    <property type="entry name" value="Glycos_transf_1"/>
    <property type="match status" value="1"/>
</dbReference>
<dbReference type="Gene3D" id="3.40.50.2000">
    <property type="entry name" value="Glycogen Phosphorylase B"/>
    <property type="match status" value="2"/>
</dbReference>
<evidence type="ECO:0000313" key="4">
    <source>
        <dbReference type="Proteomes" id="UP000448292"/>
    </source>
</evidence>
<dbReference type="InterPro" id="IPR047691">
    <property type="entry name" value="PelF-like"/>
</dbReference>
<dbReference type="GO" id="GO:0016740">
    <property type="term" value="F:transferase activity"/>
    <property type="evidence" value="ECO:0007669"/>
    <property type="project" value="UniProtKB-KW"/>
</dbReference>
<dbReference type="OrthoDB" id="9803091at2"/>